<evidence type="ECO:0000313" key="1">
    <source>
        <dbReference type="EMBL" id="KGF46682.1"/>
    </source>
</evidence>
<proteinExistence type="predicted"/>
<gene>
    <name evidence="1" type="ORF">HMPREF0654_10990</name>
</gene>
<dbReference type="InterPro" id="IPR014127">
    <property type="entry name" value="CHP02757"/>
</dbReference>
<name>A0A096BVC3_9BACT</name>
<dbReference type="AlphaFoldDB" id="A0A096BVC3"/>
<dbReference type="Pfam" id="PF09674">
    <property type="entry name" value="DUF2400"/>
    <property type="match status" value="1"/>
</dbReference>
<dbReference type="NCBIfam" id="TIGR02757">
    <property type="entry name" value="TIGR02757 family protein"/>
    <property type="match status" value="1"/>
</dbReference>
<dbReference type="RefSeq" id="WP_036884736.1">
    <property type="nucleotide sequence ID" value="NZ_JRNR01000131.1"/>
</dbReference>
<sequence>MKQTIRITKATKEKLVAFSLLYERETFLNGDPSWFMHQVEGKENQEVMAFMAACLSYGARTQFMPRITYLLESAKQEPYSWVKNKCFLDEIPDNSACFYRLYSNQMMRHFFSALSEMLSQYGSISGYIKAFASKENSLLEGKIRAIVAIEALCMFFSERKIEGIIPKNTKSSCKRLCMFLRWLVRENSPVDLGIWCDFIDKKTLIIPLDTHVVKQANYLKLIDTTSATMSVARRLTDALLRVFPDDPLKGDFALFGYGVNHNTF</sequence>
<comment type="caution">
    <text evidence="1">The sequence shown here is derived from an EMBL/GenBank/DDBJ whole genome shotgun (WGS) entry which is preliminary data.</text>
</comment>
<accession>A0A096BVC3</accession>
<dbReference type="Proteomes" id="UP000029538">
    <property type="component" value="Unassembled WGS sequence"/>
</dbReference>
<evidence type="ECO:0000313" key="2">
    <source>
        <dbReference type="Proteomes" id="UP000029538"/>
    </source>
</evidence>
<organism evidence="1 2">
    <name type="scientific">Prevotella disiens DNF00882</name>
    <dbReference type="NCBI Taxonomy" id="1401075"/>
    <lineage>
        <taxon>Bacteria</taxon>
        <taxon>Pseudomonadati</taxon>
        <taxon>Bacteroidota</taxon>
        <taxon>Bacteroidia</taxon>
        <taxon>Bacteroidales</taxon>
        <taxon>Prevotellaceae</taxon>
        <taxon>Prevotella</taxon>
    </lineage>
</organism>
<reference evidence="1 2" key="1">
    <citation type="submission" date="2014-07" db="EMBL/GenBank/DDBJ databases">
        <authorList>
            <person name="McCorrison J."/>
            <person name="Sanka R."/>
            <person name="Torralba M."/>
            <person name="Gillis M."/>
            <person name="Haft D.H."/>
            <person name="Methe B."/>
            <person name="Sutton G."/>
            <person name="Nelson K.E."/>
        </authorList>
    </citation>
    <scope>NUCLEOTIDE SEQUENCE [LARGE SCALE GENOMIC DNA]</scope>
    <source>
        <strain evidence="1 2">DNF00882</strain>
    </source>
</reference>
<evidence type="ECO:0008006" key="3">
    <source>
        <dbReference type="Google" id="ProtNLM"/>
    </source>
</evidence>
<dbReference type="EMBL" id="JRNR01000131">
    <property type="protein sequence ID" value="KGF46682.1"/>
    <property type="molecule type" value="Genomic_DNA"/>
</dbReference>
<protein>
    <recommendedName>
        <fullName evidence="3">TIGR02757 family protein</fullName>
    </recommendedName>
</protein>